<dbReference type="InterPro" id="IPR000819">
    <property type="entry name" value="Peptidase_M17_C"/>
</dbReference>
<evidence type="ECO:0000256" key="5">
    <source>
        <dbReference type="ARBA" id="ARBA00023211"/>
    </source>
</evidence>
<dbReference type="PROSITE" id="PS00631">
    <property type="entry name" value="CYTOSOL_AP"/>
    <property type="match status" value="1"/>
</dbReference>
<dbReference type="InterPro" id="IPR043472">
    <property type="entry name" value="Macro_dom-like"/>
</dbReference>
<dbReference type="Gene3D" id="3.40.630.10">
    <property type="entry name" value="Zn peptidases"/>
    <property type="match status" value="1"/>
</dbReference>
<comment type="caution">
    <text evidence="7">The sequence shown here is derived from an EMBL/GenBank/DDBJ whole genome shotgun (WGS) entry which is preliminary data.</text>
</comment>
<evidence type="ECO:0000256" key="2">
    <source>
        <dbReference type="ARBA" id="ARBA00022438"/>
    </source>
</evidence>
<accession>A0A8J4HC68</accession>
<dbReference type="Gene3D" id="3.40.220.10">
    <property type="entry name" value="Leucine Aminopeptidase, subunit E, domain 1"/>
    <property type="match status" value="1"/>
</dbReference>
<keyword evidence="3" id="KW-0645">Protease</keyword>
<dbReference type="PANTHER" id="PTHR11963:SF20">
    <property type="entry name" value="PEPTIDASE B"/>
    <property type="match status" value="1"/>
</dbReference>
<protein>
    <submittedName>
        <fullName evidence="7">Leucyl aminopeptidase family protein</fullName>
    </submittedName>
</protein>
<organism evidence="7">
    <name type="scientific">Acidicaldus sp</name>
    <dbReference type="NCBI Taxonomy" id="1872105"/>
    <lineage>
        <taxon>Bacteria</taxon>
        <taxon>Pseudomonadati</taxon>
        <taxon>Pseudomonadota</taxon>
        <taxon>Alphaproteobacteria</taxon>
        <taxon>Acetobacterales</taxon>
        <taxon>Acetobacteraceae</taxon>
        <taxon>Acidicaldus</taxon>
    </lineage>
</organism>
<dbReference type="InterPro" id="IPR011356">
    <property type="entry name" value="Leucine_aapep/pepB"/>
</dbReference>
<proteinExistence type="inferred from homology"/>
<evidence type="ECO:0000256" key="1">
    <source>
        <dbReference type="ARBA" id="ARBA00009528"/>
    </source>
</evidence>
<keyword evidence="4" id="KW-0378">Hydrolase</keyword>
<name>A0A8J4HC68_9PROT</name>
<dbReference type="GO" id="GO:0030145">
    <property type="term" value="F:manganese ion binding"/>
    <property type="evidence" value="ECO:0007669"/>
    <property type="project" value="InterPro"/>
</dbReference>
<dbReference type="GO" id="GO:0070006">
    <property type="term" value="F:metalloaminopeptidase activity"/>
    <property type="evidence" value="ECO:0007669"/>
    <property type="project" value="InterPro"/>
</dbReference>
<dbReference type="GO" id="GO:0005737">
    <property type="term" value="C:cytoplasm"/>
    <property type="evidence" value="ECO:0007669"/>
    <property type="project" value="InterPro"/>
</dbReference>
<dbReference type="Pfam" id="PF21337">
    <property type="entry name" value="Peptidase_M17_N_1"/>
    <property type="match status" value="1"/>
</dbReference>
<reference evidence="7" key="1">
    <citation type="journal article" date="2020" name="mSystems">
        <title>Genome- and Community-Level Interaction Insights into Carbon Utilization and Element Cycling Functions of Hydrothermarchaeota in Hydrothermal Sediment.</title>
        <authorList>
            <person name="Zhou Z."/>
            <person name="Liu Y."/>
            <person name="Xu W."/>
            <person name="Pan J."/>
            <person name="Luo Z.H."/>
            <person name="Li M."/>
        </authorList>
    </citation>
    <scope>NUCLEOTIDE SEQUENCE</scope>
    <source>
        <strain evidence="7">SpSt-997</strain>
    </source>
</reference>
<dbReference type="SUPFAM" id="SSF53187">
    <property type="entry name" value="Zn-dependent exopeptidases"/>
    <property type="match status" value="1"/>
</dbReference>
<feature type="domain" description="Cytosol aminopeptidase" evidence="6">
    <location>
        <begin position="309"/>
        <end position="316"/>
    </location>
</feature>
<dbReference type="CDD" id="cd00433">
    <property type="entry name" value="Peptidase_M17"/>
    <property type="match status" value="1"/>
</dbReference>
<evidence type="ECO:0000259" key="6">
    <source>
        <dbReference type="PROSITE" id="PS00631"/>
    </source>
</evidence>
<evidence type="ECO:0000256" key="3">
    <source>
        <dbReference type="ARBA" id="ARBA00022670"/>
    </source>
</evidence>
<dbReference type="AlphaFoldDB" id="A0A8J4HC68"/>
<keyword evidence="5" id="KW-0464">Manganese</keyword>
<keyword evidence="2 7" id="KW-0031">Aminopeptidase</keyword>
<dbReference type="PANTHER" id="PTHR11963">
    <property type="entry name" value="LEUCINE AMINOPEPTIDASE-RELATED"/>
    <property type="match status" value="1"/>
</dbReference>
<dbReference type="InterPro" id="IPR048816">
    <property type="entry name" value="Peptidase_M17_N_1"/>
</dbReference>
<evidence type="ECO:0000313" key="7">
    <source>
        <dbReference type="EMBL" id="HGC43598.1"/>
    </source>
</evidence>
<dbReference type="PRINTS" id="PR00481">
    <property type="entry name" value="LAMNOPPTDASE"/>
</dbReference>
<gene>
    <name evidence="7" type="ORF">ENY07_10325</name>
</gene>
<dbReference type="Pfam" id="PF00883">
    <property type="entry name" value="Peptidase_M17"/>
    <property type="match status" value="1"/>
</dbReference>
<dbReference type="GO" id="GO:0006508">
    <property type="term" value="P:proteolysis"/>
    <property type="evidence" value="ECO:0007669"/>
    <property type="project" value="UniProtKB-KW"/>
</dbReference>
<sequence>MRFDRPLDCFAAPSAAALPLHAVRPEGVAGFLAALPEPLARYLAGSGFAAAAQHLILLPGPAGVAGAVLGLGADRTPWAFGDLAWRLPEGTIWRLEPGDYDPARAALGFALGAYRFSAFKAAPRAAARLIAPEGAARAAREAQAIWLARDLINTPANLLGPRELAQAVVEIGAACGAAVDIITGAVLDEGFPALAAVGRGSARAPAVALLRWRGSSAGDDAPLVALCGKGVCFDTGGYDLKPASAMLRMKKDMGGAAAVLGAARAIMAADWPVRLALRIGCVENSVSGSAMRPSDVLSTRKGLSVEVGNTDAEGRLVLADLLAAACEEAPALVVDCATLTGAARAALGPDLPALFSNDPAWAATFLTAGQVVCDPLWQLPLWDDYGAWLASTVADLNNIAGNTHGGAVVAALFLERFIAKGTAWVHIDLYAWNDATRPGRPEGGEGQAVRAICAAIEAGLLSACSQGAARSPG</sequence>
<evidence type="ECO:0000256" key="4">
    <source>
        <dbReference type="ARBA" id="ARBA00022801"/>
    </source>
</evidence>
<comment type="similarity">
    <text evidence="1">Belongs to the peptidase M17 family.</text>
</comment>
<dbReference type="EMBL" id="DTQM01000198">
    <property type="protein sequence ID" value="HGC43598.1"/>
    <property type="molecule type" value="Genomic_DNA"/>
</dbReference>